<dbReference type="EMBL" id="AFRQ01000114">
    <property type="protein sequence ID" value="EGP43642.1"/>
    <property type="molecule type" value="Genomic_DNA"/>
</dbReference>
<dbReference type="InterPro" id="IPR007690">
    <property type="entry name" value="T2SS_GspM"/>
</dbReference>
<evidence type="ECO:0000313" key="1">
    <source>
        <dbReference type="EMBL" id="EGP43642.1"/>
    </source>
</evidence>
<dbReference type="Pfam" id="PF04612">
    <property type="entry name" value="T2SSM"/>
    <property type="match status" value="1"/>
</dbReference>
<dbReference type="HOGENOM" id="CLU_1492005_0_0_4"/>
<sequence>RARQQAWQARARAAWAGLAANERRLLALCAAVVAAAGCWLAVIEPSLARADRGAQELRRLEASARDLEAILRQAGPAPAARQAVVSAEALGRWLDAAGLAGRYELGADERAAGAWRIVFHRAPAAPLAAWLLAGPAPFPLALTRVDLQRQDQAEAGDPAVAPGEGLAGVVLLSPISRSER</sequence>
<protein>
    <recommendedName>
        <fullName evidence="3">General secretion pathway protein M</fullName>
    </recommendedName>
</protein>
<dbReference type="GO" id="GO:0015628">
    <property type="term" value="P:protein secretion by the type II secretion system"/>
    <property type="evidence" value="ECO:0007669"/>
    <property type="project" value="InterPro"/>
</dbReference>
<dbReference type="Proteomes" id="UP000004853">
    <property type="component" value="Unassembled WGS sequence"/>
</dbReference>
<dbReference type="PATRIC" id="fig|1003200.3.peg.4905"/>
<evidence type="ECO:0008006" key="3">
    <source>
        <dbReference type="Google" id="ProtNLM"/>
    </source>
</evidence>
<accession>F7T7L6</accession>
<dbReference type="RefSeq" id="WP_006394927.1">
    <property type="nucleotide sequence ID" value="NZ_GL982453.1"/>
</dbReference>
<proteinExistence type="predicted"/>
<reference evidence="1 2" key="1">
    <citation type="submission" date="2011-06" db="EMBL/GenBank/DDBJ databases">
        <authorList>
            <person name="Bador J."/>
            <person name="Amoureux L."/>
            <person name="Neuwirth C."/>
        </authorList>
    </citation>
    <scope>NUCLEOTIDE SEQUENCE [LARGE SCALE GENOMIC DNA]</scope>
    <source>
        <strain evidence="1 2">AXX-A</strain>
    </source>
</reference>
<dbReference type="AlphaFoldDB" id="F7T7L6"/>
<name>F7T7L6_9BURK</name>
<comment type="caution">
    <text evidence="1">The sequence shown here is derived from an EMBL/GenBank/DDBJ whole genome shotgun (WGS) entry which is preliminary data.</text>
</comment>
<feature type="non-terminal residue" evidence="1">
    <location>
        <position position="1"/>
    </location>
</feature>
<organism evidence="1 2">
    <name type="scientific">Achromobacter insuavis AXX-A</name>
    <dbReference type="NCBI Taxonomy" id="1003200"/>
    <lineage>
        <taxon>Bacteria</taxon>
        <taxon>Pseudomonadati</taxon>
        <taxon>Pseudomonadota</taxon>
        <taxon>Betaproteobacteria</taxon>
        <taxon>Burkholderiales</taxon>
        <taxon>Alcaligenaceae</taxon>
        <taxon>Achromobacter</taxon>
    </lineage>
</organism>
<gene>
    <name evidence="1" type="ORF">AXXA_24790</name>
</gene>
<dbReference type="GO" id="GO:0015627">
    <property type="term" value="C:type II protein secretion system complex"/>
    <property type="evidence" value="ECO:0007669"/>
    <property type="project" value="InterPro"/>
</dbReference>
<evidence type="ECO:0000313" key="2">
    <source>
        <dbReference type="Proteomes" id="UP000004853"/>
    </source>
</evidence>